<comment type="caution">
    <text evidence="1">The sequence shown here is derived from an EMBL/GenBank/DDBJ whole genome shotgun (WGS) entry which is preliminary data.</text>
</comment>
<dbReference type="EMBL" id="CM042011">
    <property type="protein sequence ID" value="KAI3763842.1"/>
    <property type="molecule type" value="Genomic_DNA"/>
</dbReference>
<evidence type="ECO:0000313" key="1">
    <source>
        <dbReference type="EMBL" id="KAI3763842.1"/>
    </source>
</evidence>
<protein>
    <submittedName>
        <fullName evidence="1">Uncharacterized protein</fullName>
    </submittedName>
</protein>
<accession>A0ACB9EZL1</accession>
<reference evidence="2" key="1">
    <citation type="journal article" date="2022" name="Mol. Ecol. Resour.">
        <title>The genomes of chicory, endive, great burdock and yacon provide insights into Asteraceae palaeo-polyploidization history and plant inulin production.</title>
        <authorList>
            <person name="Fan W."/>
            <person name="Wang S."/>
            <person name="Wang H."/>
            <person name="Wang A."/>
            <person name="Jiang F."/>
            <person name="Liu H."/>
            <person name="Zhao H."/>
            <person name="Xu D."/>
            <person name="Zhang Y."/>
        </authorList>
    </citation>
    <scope>NUCLEOTIDE SEQUENCE [LARGE SCALE GENOMIC DNA]</scope>
    <source>
        <strain evidence="2">cv. Punajuju</strain>
    </source>
</reference>
<gene>
    <name evidence="1" type="ORF">L2E82_13840</name>
</gene>
<organism evidence="1 2">
    <name type="scientific">Cichorium intybus</name>
    <name type="common">Chicory</name>
    <dbReference type="NCBI Taxonomy" id="13427"/>
    <lineage>
        <taxon>Eukaryota</taxon>
        <taxon>Viridiplantae</taxon>
        <taxon>Streptophyta</taxon>
        <taxon>Embryophyta</taxon>
        <taxon>Tracheophyta</taxon>
        <taxon>Spermatophyta</taxon>
        <taxon>Magnoliopsida</taxon>
        <taxon>eudicotyledons</taxon>
        <taxon>Gunneridae</taxon>
        <taxon>Pentapetalae</taxon>
        <taxon>asterids</taxon>
        <taxon>campanulids</taxon>
        <taxon>Asterales</taxon>
        <taxon>Asteraceae</taxon>
        <taxon>Cichorioideae</taxon>
        <taxon>Cichorieae</taxon>
        <taxon>Cichoriinae</taxon>
        <taxon>Cichorium</taxon>
    </lineage>
</organism>
<dbReference type="Proteomes" id="UP001055811">
    <property type="component" value="Linkage Group LG03"/>
</dbReference>
<sequence>MNTIHDTNTPFIILYFHYPPCFFASLQAEPHPPPTFRDSCSLEENTQMNHCGIQQKNSFASTCEEMRNVVTVCPKPRRLSLFNAPINEPVRPLRLHMCYQPEPYESKASRELLEIIFEKPCTQAASSPPYFCGSPPSRVSNPLTQDTQFGSGKSSLSSSERKVGPVGGNFGNKPAVRIEGFECLARDTRRGIPARA</sequence>
<proteinExistence type="predicted"/>
<name>A0ACB9EZL1_CICIN</name>
<reference evidence="1 2" key="2">
    <citation type="journal article" date="2022" name="Mol. Ecol. Resour.">
        <title>The genomes of chicory, endive, great burdock and yacon provide insights into Asteraceae paleo-polyploidization history and plant inulin production.</title>
        <authorList>
            <person name="Fan W."/>
            <person name="Wang S."/>
            <person name="Wang H."/>
            <person name="Wang A."/>
            <person name="Jiang F."/>
            <person name="Liu H."/>
            <person name="Zhao H."/>
            <person name="Xu D."/>
            <person name="Zhang Y."/>
        </authorList>
    </citation>
    <scope>NUCLEOTIDE SEQUENCE [LARGE SCALE GENOMIC DNA]</scope>
    <source>
        <strain evidence="2">cv. Punajuju</strain>
        <tissue evidence="1">Leaves</tissue>
    </source>
</reference>
<evidence type="ECO:0000313" key="2">
    <source>
        <dbReference type="Proteomes" id="UP001055811"/>
    </source>
</evidence>
<keyword evidence="2" id="KW-1185">Reference proteome</keyword>